<keyword evidence="2" id="KW-0520">NAD</keyword>
<keyword evidence="3" id="KW-0862">Zinc</keyword>
<feature type="binding site" evidence="3">
    <location>
        <position position="127"/>
    </location>
    <ligand>
        <name>Zn(2+)</name>
        <dbReference type="ChEBI" id="CHEBI:29105"/>
    </ligand>
</feature>
<dbReference type="Gene3D" id="3.40.50.1220">
    <property type="entry name" value="TPP-binding domain"/>
    <property type="match status" value="1"/>
</dbReference>
<dbReference type="Proteomes" id="UP000509626">
    <property type="component" value="Chromosome"/>
</dbReference>
<gene>
    <name evidence="5" type="ORF">HUG12_11905</name>
</gene>
<evidence type="ECO:0000256" key="1">
    <source>
        <dbReference type="ARBA" id="ARBA00022679"/>
    </source>
</evidence>
<evidence type="ECO:0000313" key="5">
    <source>
        <dbReference type="EMBL" id="QLG64052.1"/>
    </source>
</evidence>
<dbReference type="SUPFAM" id="SSF52467">
    <property type="entry name" value="DHS-like NAD/FAD-binding domain"/>
    <property type="match status" value="1"/>
</dbReference>
<dbReference type="PANTHER" id="PTHR11085">
    <property type="entry name" value="NAD-DEPENDENT PROTEIN DEACYLASE SIRTUIN-5, MITOCHONDRIAL-RELATED"/>
    <property type="match status" value="1"/>
</dbReference>
<dbReference type="PANTHER" id="PTHR11085:SF4">
    <property type="entry name" value="NAD-DEPENDENT PROTEIN DEACYLASE"/>
    <property type="match status" value="1"/>
</dbReference>
<organism evidence="5 6">
    <name type="scientific">Halorarum salinum</name>
    <dbReference type="NCBI Taxonomy" id="2743089"/>
    <lineage>
        <taxon>Archaea</taxon>
        <taxon>Methanobacteriati</taxon>
        <taxon>Methanobacteriota</taxon>
        <taxon>Stenosarchaea group</taxon>
        <taxon>Halobacteria</taxon>
        <taxon>Halobacteriales</taxon>
        <taxon>Haloferacaceae</taxon>
        <taxon>Halorarum</taxon>
    </lineage>
</organism>
<keyword evidence="3" id="KW-0479">Metal-binding</keyword>
<protein>
    <submittedName>
        <fullName evidence="5">NAD-dependent protein deacetylase</fullName>
    </submittedName>
</protein>
<feature type="binding site" evidence="3">
    <location>
        <position position="152"/>
    </location>
    <ligand>
        <name>Zn(2+)</name>
        <dbReference type="ChEBI" id="CHEBI:29105"/>
    </ligand>
</feature>
<evidence type="ECO:0000259" key="4">
    <source>
        <dbReference type="PROSITE" id="PS50305"/>
    </source>
</evidence>
<evidence type="ECO:0000313" key="6">
    <source>
        <dbReference type="Proteomes" id="UP000509626"/>
    </source>
</evidence>
<dbReference type="AlphaFoldDB" id="A0A7D5LDC5"/>
<dbReference type="InterPro" id="IPR003000">
    <property type="entry name" value="Sirtuin"/>
</dbReference>
<name>A0A7D5LDC5_9EURY</name>
<dbReference type="Gene3D" id="3.30.1600.10">
    <property type="entry name" value="SIR2/SIRT2 'Small Domain"/>
    <property type="match status" value="1"/>
</dbReference>
<dbReference type="KEGG" id="halu:HUG12_11905"/>
<dbReference type="GO" id="GO:0017136">
    <property type="term" value="F:histone deacetylase activity, NAD-dependent"/>
    <property type="evidence" value="ECO:0007669"/>
    <property type="project" value="TreeGrafter"/>
</dbReference>
<dbReference type="Pfam" id="PF02146">
    <property type="entry name" value="SIR2"/>
    <property type="match status" value="1"/>
</dbReference>
<dbReference type="InterPro" id="IPR029035">
    <property type="entry name" value="DHS-like_NAD/FAD-binding_dom"/>
</dbReference>
<feature type="active site" description="Proton acceptor" evidence="3">
    <location>
        <position position="119"/>
    </location>
</feature>
<evidence type="ECO:0000256" key="2">
    <source>
        <dbReference type="ARBA" id="ARBA00023027"/>
    </source>
</evidence>
<feature type="binding site" evidence="3">
    <location>
        <position position="130"/>
    </location>
    <ligand>
        <name>Zn(2+)</name>
        <dbReference type="ChEBI" id="CHEBI:29105"/>
    </ligand>
</feature>
<sequence>MGRLRSLAADLRAAAAGVALTGAGTSAASGVPTFRGEDGVWGSAFDPDDFHHDRFRRDPAGFWEDRLDLHRAMYAADPEPNAAHRALASLESDGHLGAVLTQNTDGLHAEAGSTVVELHGAARRVVCSDCGRRSDAAPARERAADGELPPRCGSCDGVLKPDVVLFGERLPREAFAEARRLASCADVLLAVGSSLTVEPAASLSTAGEGTLAVVNFDPTPYDDRAAYVFREDVTEALPELAALVRGDG</sequence>
<feature type="domain" description="Deacetylase sirtuin-type" evidence="4">
    <location>
        <begin position="1"/>
        <end position="248"/>
    </location>
</feature>
<accession>A0A7D5LDC5</accession>
<keyword evidence="6" id="KW-1185">Reference proteome</keyword>
<dbReference type="PROSITE" id="PS50305">
    <property type="entry name" value="SIRTUIN"/>
    <property type="match status" value="1"/>
</dbReference>
<dbReference type="CDD" id="cd01407">
    <property type="entry name" value="SIR2-fam"/>
    <property type="match status" value="1"/>
</dbReference>
<dbReference type="GO" id="GO:0070403">
    <property type="term" value="F:NAD+ binding"/>
    <property type="evidence" value="ECO:0007669"/>
    <property type="project" value="InterPro"/>
</dbReference>
<dbReference type="InterPro" id="IPR026590">
    <property type="entry name" value="Ssirtuin_cat_dom"/>
</dbReference>
<keyword evidence="1" id="KW-0808">Transferase</keyword>
<dbReference type="InterPro" id="IPR050134">
    <property type="entry name" value="NAD-dep_sirtuin_deacylases"/>
</dbReference>
<evidence type="ECO:0000256" key="3">
    <source>
        <dbReference type="PROSITE-ProRule" id="PRU00236"/>
    </source>
</evidence>
<dbReference type="GO" id="GO:0046872">
    <property type="term" value="F:metal ion binding"/>
    <property type="evidence" value="ECO:0007669"/>
    <property type="project" value="UniProtKB-KW"/>
</dbReference>
<reference evidence="5 6" key="1">
    <citation type="submission" date="2020-06" db="EMBL/GenBank/DDBJ databases">
        <title>NJ-3-1, isolated from saline soil.</title>
        <authorList>
            <person name="Cui H.L."/>
            <person name="Shi X."/>
        </authorList>
    </citation>
    <scope>NUCLEOTIDE SEQUENCE [LARGE SCALE GENOMIC DNA]</scope>
    <source>
        <strain evidence="5 6">NJ-3-1</strain>
    </source>
</reference>
<dbReference type="EMBL" id="CP058579">
    <property type="protein sequence ID" value="QLG64052.1"/>
    <property type="molecule type" value="Genomic_DNA"/>
</dbReference>
<feature type="binding site" evidence="3">
    <location>
        <position position="155"/>
    </location>
    <ligand>
        <name>Zn(2+)</name>
        <dbReference type="ChEBI" id="CHEBI:29105"/>
    </ligand>
</feature>
<proteinExistence type="predicted"/>
<dbReference type="InterPro" id="IPR026591">
    <property type="entry name" value="Sirtuin_cat_small_dom_sf"/>
</dbReference>